<accession>A0A0F7FWG3</accession>
<dbReference type="HOGENOM" id="CLU_000288_135_1_11"/>
<evidence type="ECO:0000313" key="8">
    <source>
        <dbReference type="EMBL" id="AKG44282.1"/>
    </source>
</evidence>
<feature type="binding site" evidence="5">
    <location>
        <position position="43"/>
    </location>
    <ligand>
        <name>ATP</name>
        <dbReference type="ChEBI" id="CHEBI:30616"/>
    </ligand>
</feature>
<keyword evidence="1" id="KW-0808">Transferase</keyword>
<dbReference type="STRING" id="408015.SXIM_28980"/>
<evidence type="ECO:0000256" key="1">
    <source>
        <dbReference type="ARBA" id="ARBA00022679"/>
    </source>
</evidence>
<dbReference type="InterPro" id="IPR000719">
    <property type="entry name" value="Prot_kinase_dom"/>
</dbReference>
<evidence type="ECO:0000256" key="2">
    <source>
        <dbReference type="ARBA" id="ARBA00022741"/>
    </source>
</evidence>
<evidence type="ECO:0000256" key="5">
    <source>
        <dbReference type="PROSITE-ProRule" id="PRU10141"/>
    </source>
</evidence>
<dbReference type="EMBL" id="CP009922">
    <property type="protein sequence ID" value="AKG44282.1"/>
    <property type="molecule type" value="Genomic_DNA"/>
</dbReference>
<dbReference type="InterPro" id="IPR008271">
    <property type="entry name" value="Ser/Thr_kinase_AS"/>
</dbReference>
<protein>
    <submittedName>
        <fullName evidence="8">Serine/threonine protein kinase</fullName>
    </submittedName>
</protein>
<dbReference type="RefSeq" id="WP_179956274.1">
    <property type="nucleotide sequence ID" value="NZ_CP009922.3"/>
</dbReference>
<organism evidence="8 9">
    <name type="scientific">Streptomyces xiamenensis</name>
    <dbReference type="NCBI Taxonomy" id="408015"/>
    <lineage>
        <taxon>Bacteria</taxon>
        <taxon>Bacillati</taxon>
        <taxon>Actinomycetota</taxon>
        <taxon>Actinomycetes</taxon>
        <taxon>Kitasatosporales</taxon>
        <taxon>Streptomycetaceae</taxon>
        <taxon>Streptomyces</taxon>
    </lineage>
</organism>
<feature type="domain" description="Protein kinase" evidence="7">
    <location>
        <begin position="15"/>
        <end position="279"/>
    </location>
</feature>
<evidence type="ECO:0000259" key="7">
    <source>
        <dbReference type="PROSITE" id="PS50011"/>
    </source>
</evidence>
<dbReference type="GO" id="GO:0004674">
    <property type="term" value="F:protein serine/threonine kinase activity"/>
    <property type="evidence" value="ECO:0007669"/>
    <property type="project" value="UniProtKB-KW"/>
</dbReference>
<dbReference type="PATRIC" id="fig|408015.6.peg.2934"/>
<evidence type="ECO:0000313" key="9">
    <source>
        <dbReference type="Proteomes" id="UP000034034"/>
    </source>
</evidence>
<keyword evidence="3 8" id="KW-0418">Kinase</keyword>
<name>A0A0F7FWG3_9ACTN</name>
<dbReference type="InterPro" id="IPR017441">
    <property type="entry name" value="Protein_kinase_ATP_BS"/>
</dbReference>
<dbReference type="PANTHER" id="PTHR43289:SF34">
    <property type="entry name" value="SERINE_THREONINE-PROTEIN KINASE YBDM-RELATED"/>
    <property type="match status" value="1"/>
</dbReference>
<dbReference type="PROSITE" id="PS00107">
    <property type="entry name" value="PROTEIN_KINASE_ATP"/>
    <property type="match status" value="1"/>
</dbReference>
<keyword evidence="2 5" id="KW-0547">Nucleotide-binding</keyword>
<evidence type="ECO:0000256" key="3">
    <source>
        <dbReference type="ARBA" id="ARBA00022777"/>
    </source>
</evidence>
<keyword evidence="8" id="KW-0723">Serine/threonine-protein kinase</keyword>
<dbReference type="AlphaFoldDB" id="A0A0F7FWG3"/>
<dbReference type="Proteomes" id="UP000034034">
    <property type="component" value="Chromosome"/>
</dbReference>
<feature type="compositionally biased region" description="Low complexity" evidence="6">
    <location>
        <begin position="306"/>
        <end position="346"/>
    </location>
</feature>
<proteinExistence type="predicted"/>
<sequence length="683" mass="72086">MDPLTPQDPQRIGEYRLLARLGEGGMGQVYLARSDRGRTVAVKTIRGELAREQDFRRRFALEITAAQRVGGRWTAPVLDADTEAATPWVATGYIAGPSLHQVVGRDFGPLPERSIRLLANGLTAALRDIHAAGLVHRDLKPSNVLLTIDGPRVIDFGIARVLESEPGAGVTRTGATVGSPGFMSPEQIRGQRLTPASDVFCLGSVLAYAATGRTPYGALDSGAHILLFRIAEEEPELDGIPAPLRGLVSACLAKEPAARPTLDDLERHTAAERDGEPWLPGALVAQLGRHAVQLLDSEDPESRTDTPAVTPPASSSESPSPTPTALATPATPAPAQQQQPASAQPPHLQSTFGGPVPSPYSRPGAAPGPYAHHSGGFGPPSQQVYTHQPHQPPPGRAAGRRLSGPAIAGICVAFVALIGGGIITANVINGSGDGGGDGGEAITEAYLGSWQGEYTTVDDEGENVWHGVRLDVVQGEGGANVGTVTAVTDHLLCSYDMRLSSFDKDADELGFRAEPAWSVPADEVDGDCPTPDTPEVQRMVAVGEGDMTLALAGEEIDLERAGSDAVPDLLVGEWGDTWTDEDGVEWATTLTVSEGTIGEVVLSYEEWNDDRGTCVWENNLAQVFDREVVLGPDVYVESASAASLESCGEFSAPRLTVARGTNDTITVGWIDDPGGRTLDFYRQ</sequence>
<dbReference type="Gene3D" id="1.10.510.10">
    <property type="entry name" value="Transferase(Phosphotransferase) domain 1"/>
    <property type="match status" value="1"/>
</dbReference>
<keyword evidence="9" id="KW-1185">Reference proteome</keyword>
<dbReference type="Gene3D" id="3.30.200.20">
    <property type="entry name" value="Phosphorylase Kinase, domain 1"/>
    <property type="match status" value="1"/>
</dbReference>
<dbReference type="Pfam" id="PF00069">
    <property type="entry name" value="Pkinase"/>
    <property type="match status" value="1"/>
</dbReference>
<dbReference type="CDD" id="cd14014">
    <property type="entry name" value="STKc_PknB_like"/>
    <property type="match status" value="1"/>
</dbReference>
<evidence type="ECO:0000256" key="6">
    <source>
        <dbReference type="SAM" id="MobiDB-lite"/>
    </source>
</evidence>
<dbReference type="PROSITE" id="PS00108">
    <property type="entry name" value="PROTEIN_KINASE_ST"/>
    <property type="match status" value="1"/>
</dbReference>
<evidence type="ECO:0000256" key="4">
    <source>
        <dbReference type="ARBA" id="ARBA00022840"/>
    </source>
</evidence>
<keyword evidence="4 5" id="KW-0067">ATP-binding</keyword>
<feature type="compositionally biased region" description="Polar residues" evidence="6">
    <location>
        <begin position="380"/>
        <end position="389"/>
    </location>
</feature>
<dbReference type="SUPFAM" id="SSF56112">
    <property type="entry name" value="Protein kinase-like (PK-like)"/>
    <property type="match status" value="1"/>
</dbReference>
<gene>
    <name evidence="8" type="ORF">SXIM_28980</name>
</gene>
<dbReference type="PROSITE" id="PS50011">
    <property type="entry name" value="PROTEIN_KINASE_DOM"/>
    <property type="match status" value="1"/>
</dbReference>
<dbReference type="InterPro" id="IPR011009">
    <property type="entry name" value="Kinase-like_dom_sf"/>
</dbReference>
<reference evidence="8" key="1">
    <citation type="submission" date="2019-08" db="EMBL/GenBank/DDBJ databases">
        <title>Complete genome sequence of a mangrove-derived Streptomyces xiamenensis.</title>
        <authorList>
            <person name="Xu J."/>
        </authorList>
    </citation>
    <scope>NUCLEOTIDE SEQUENCE</scope>
    <source>
        <strain evidence="8">318</strain>
    </source>
</reference>
<dbReference type="GO" id="GO:0005524">
    <property type="term" value="F:ATP binding"/>
    <property type="evidence" value="ECO:0007669"/>
    <property type="project" value="UniProtKB-UniRule"/>
</dbReference>
<dbReference type="PANTHER" id="PTHR43289">
    <property type="entry name" value="MITOGEN-ACTIVATED PROTEIN KINASE KINASE KINASE 20-RELATED"/>
    <property type="match status" value="1"/>
</dbReference>
<dbReference type="SMART" id="SM00220">
    <property type="entry name" value="S_TKc"/>
    <property type="match status" value="1"/>
</dbReference>
<feature type="region of interest" description="Disordered" evidence="6">
    <location>
        <begin position="296"/>
        <end position="401"/>
    </location>
</feature>
<dbReference type="KEGG" id="sxi:SXIM_28980"/>